<dbReference type="Gene3D" id="1.20.5.190">
    <property type="match status" value="2"/>
</dbReference>
<dbReference type="InterPro" id="IPR036022">
    <property type="entry name" value="MYSc_Myo8"/>
</dbReference>
<dbReference type="Pfam" id="PF00612">
    <property type="entry name" value="IQ"/>
    <property type="match status" value="3"/>
</dbReference>
<feature type="region of interest" description="Disordered" evidence="10">
    <location>
        <begin position="57"/>
        <end position="193"/>
    </location>
</feature>
<feature type="region of interest" description="Actin-binding" evidence="8">
    <location>
        <begin position="942"/>
        <end position="964"/>
    </location>
</feature>
<feature type="binding site" evidence="8">
    <location>
        <begin position="360"/>
        <end position="367"/>
    </location>
    <ligand>
        <name>ATP</name>
        <dbReference type="ChEBI" id="CHEBI:30616"/>
    </ligand>
</feature>
<dbReference type="PROSITE" id="PS51456">
    <property type="entry name" value="MYOSIN_MOTOR"/>
    <property type="match status" value="1"/>
</dbReference>
<dbReference type="GO" id="GO:0007015">
    <property type="term" value="P:actin filament organization"/>
    <property type="evidence" value="ECO:0007669"/>
    <property type="project" value="TreeGrafter"/>
</dbReference>
<evidence type="ECO:0000256" key="1">
    <source>
        <dbReference type="ARBA" id="ARBA00022741"/>
    </source>
</evidence>
<dbReference type="SMART" id="SM00015">
    <property type="entry name" value="IQ"/>
    <property type="match status" value="4"/>
</dbReference>
<feature type="compositionally biased region" description="Basic and acidic residues" evidence="10">
    <location>
        <begin position="1276"/>
        <end position="1285"/>
    </location>
</feature>
<evidence type="ECO:0000259" key="11">
    <source>
        <dbReference type="PROSITE" id="PS51456"/>
    </source>
</evidence>
<dbReference type="CDD" id="cd01383">
    <property type="entry name" value="MYSc_Myo8"/>
    <property type="match status" value="1"/>
</dbReference>
<dbReference type="InterPro" id="IPR000048">
    <property type="entry name" value="IQ_motif_EF-hand-BS"/>
</dbReference>
<evidence type="ECO:0000313" key="13">
    <source>
        <dbReference type="EMBL" id="KAG6477754.1"/>
    </source>
</evidence>
<protein>
    <submittedName>
        <fullName evidence="13">Uncharacterized protein</fullName>
    </submittedName>
</protein>
<dbReference type="GO" id="GO:0005516">
    <property type="term" value="F:calmodulin binding"/>
    <property type="evidence" value="ECO:0007669"/>
    <property type="project" value="UniProtKB-KW"/>
</dbReference>
<dbReference type="GO" id="GO:0016459">
    <property type="term" value="C:myosin complex"/>
    <property type="evidence" value="ECO:0007669"/>
    <property type="project" value="UniProtKB-KW"/>
</dbReference>
<dbReference type="PRINTS" id="PR00193">
    <property type="entry name" value="MYOSINHEAVY"/>
</dbReference>
<dbReference type="InterPro" id="IPR004009">
    <property type="entry name" value="SH3_Myosin"/>
</dbReference>
<evidence type="ECO:0000256" key="10">
    <source>
        <dbReference type="SAM" id="MobiDB-lite"/>
    </source>
</evidence>
<dbReference type="Gene3D" id="3.40.850.10">
    <property type="entry name" value="Kinesin motor domain"/>
    <property type="match status" value="2"/>
</dbReference>
<evidence type="ECO:0000259" key="12">
    <source>
        <dbReference type="PROSITE" id="PS51844"/>
    </source>
</evidence>
<dbReference type="EMBL" id="JACMSC010000017">
    <property type="protein sequence ID" value="KAG6477754.1"/>
    <property type="molecule type" value="Genomic_DNA"/>
</dbReference>
<organism evidence="13 14">
    <name type="scientific">Zingiber officinale</name>
    <name type="common">Ginger</name>
    <name type="synonym">Amomum zingiber</name>
    <dbReference type="NCBI Taxonomy" id="94328"/>
    <lineage>
        <taxon>Eukaryota</taxon>
        <taxon>Viridiplantae</taxon>
        <taxon>Streptophyta</taxon>
        <taxon>Embryophyta</taxon>
        <taxon>Tracheophyta</taxon>
        <taxon>Spermatophyta</taxon>
        <taxon>Magnoliopsida</taxon>
        <taxon>Liliopsida</taxon>
        <taxon>Zingiberales</taxon>
        <taxon>Zingiberaceae</taxon>
        <taxon>Zingiber</taxon>
    </lineage>
</organism>
<keyword evidence="14" id="KW-1185">Reference proteome</keyword>
<name>A0A8J5F5S7_ZINOF</name>
<gene>
    <name evidence="13" type="ORF">ZIOFF_061185</name>
</gene>
<dbReference type="PROSITE" id="PS51844">
    <property type="entry name" value="SH3_LIKE"/>
    <property type="match status" value="1"/>
</dbReference>
<dbReference type="GO" id="GO:0000146">
    <property type="term" value="F:microfilament motor activity"/>
    <property type="evidence" value="ECO:0007669"/>
    <property type="project" value="TreeGrafter"/>
</dbReference>
<keyword evidence="6 8" id="KW-0505">Motor protein</keyword>
<comment type="caution">
    <text evidence="13">The sequence shown here is derived from an EMBL/GenBank/DDBJ whole genome shotgun (WGS) entry which is preliminary data.</text>
</comment>
<proteinExistence type="inferred from homology"/>
<dbReference type="InterPro" id="IPR027417">
    <property type="entry name" value="P-loop_NTPase"/>
</dbReference>
<feature type="compositionally biased region" description="Basic and acidic residues" evidence="10">
    <location>
        <begin position="61"/>
        <end position="75"/>
    </location>
</feature>
<keyword evidence="4 9" id="KW-0175">Coiled coil</keyword>
<evidence type="ECO:0000256" key="8">
    <source>
        <dbReference type="PROSITE-ProRule" id="PRU00782"/>
    </source>
</evidence>
<keyword evidence="5 8" id="KW-0518">Myosin</keyword>
<feature type="domain" description="Myosin N-terminal SH3-like" evidence="12">
    <location>
        <begin position="216"/>
        <end position="265"/>
    </location>
</feature>
<feature type="coiled-coil region" evidence="9">
    <location>
        <begin position="1186"/>
        <end position="1234"/>
    </location>
</feature>
<feature type="compositionally biased region" description="Basic and acidic residues" evidence="10">
    <location>
        <begin position="142"/>
        <end position="162"/>
    </location>
</feature>
<dbReference type="InterPro" id="IPR001609">
    <property type="entry name" value="Myosin_head_motor_dom-like"/>
</dbReference>
<accession>A0A8J5F5S7</accession>
<dbReference type="GO" id="GO:0005524">
    <property type="term" value="F:ATP binding"/>
    <property type="evidence" value="ECO:0007669"/>
    <property type="project" value="UniProtKB-UniRule"/>
</dbReference>
<evidence type="ECO:0000256" key="2">
    <source>
        <dbReference type="ARBA" id="ARBA00022840"/>
    </source>
</evidence>
<evidence type="ECO:0000256" key="9">
    <source>
        <dbReference type="SAM" id="Coils"/>
    </source>
</evidence>
<sequence length="1396" mass="157136">MQIADGVSKSISSSVPRLPGQRHACALMFPSLTSLLWQLTGYFEVTSIGLGMASVRMASPRTREPKKPTRLERTKVKPRPPALLQSVKSLPLDYRFTGGSPSSAESKKGEPRFGSLNEKEKKEKATGEVKVEEESPYSSKSSSREHRPSGEAKDLDDAKGNEESPYSSTTTSREQRTSAGDEREVRTSSSATSKITAISLSRSDSNWGDTSSYVAKKKLQAWCQLSNGDWVLGTIISSSGSESVISLPDGEVLRLNTESLLPSNPEILDGVDDLMQLSYLHEPSVLYNLQFRYSRDMIYTRAGPVLVAINPFKKVHLYGNEFIEAYRNKSVNSPHVYAIADNAIREMIRDEVNQSIIISGESGAGKTETAKIAMQYLAALGGGSGIEYEILQTNPILEAFGNARTLRNDNSSRFGKLIEIHFSVTGKISGASIQTCKFSLIILSRVVQCAVGERSYHIFYYLCAGAPKSLKAKLNMRKVDEYKYLKQSNHYTIAGVDDTEMFHLVTKAMEVVHISKEDQESVFAMLAAVLWLGNISFTVIDNENHVEVVADEAAQTVAKLIGCTISALKLSLSTHKMKVGNDNIVQKLTLSQAIDTRDALAKSIYASLFGWLVEQINKSLGIGKRRTGRSISILDIYGFESFDKNSFEQFCINYANERLQQHFNRHLFKLEQELRERSIRRRDKIDPIVVDEINSDDEWITEKEGPVLPVTTKWLEDDELFESDPIVSVPSATFESLFDSDKRVEDVEDIVEVPPTNSKKRVAENSSGSKDKQARLSLVDVEDNHLDAENYGEYVQDGIDWAKVDFEDNQDCLNLFEKKPLGLLSLLDEESTFPNGTDLTFANKLKQHLNSRPCFRGERGKAFTVQHYAGEVVYDTTGFLEKNRDLLHMDSIQLLASCTCPLPRDFASKMLSQSENIACNPFRSGIADSQKLSVASKFKGQLFQLMQRLGNTTPHFIRCIKPNNSQNPEKYEQGLVLQQLRCCGVLEVVRISRSGYPTRMSHQKFAKRYGFLLLESIASQDPLSVSVAILKQFNIHPEMYQVGYTKLFFRTGQIGVLEETRNRTLHGILRVQSCFRGHQARCYARELKRGILTLQSFIRGEKTRRIYSGLLDRHRAAIVLQRNIKSRAARKNFVSVRSASIVIQSVIRGWLVRRCSGDIALLNARKPSGDKKGGETEQVIVKASVLAELQRRILKSEAALRDKEEENDILHQRLQQYENRWSEYEQKMKSMEEIWQKQMVSLQSSLSAAKKSLAIDDTARNSDASVDQSWGSADNTRSRGREENGTPRSVSRTLDRDMSASLSVINRLAEEFDQRTQVFADDAKFLVEVKSGQSEASLNPDKELRRLKQNFELWKKDFSTRLRETKVIINKLGTDDAGSDKGKRKWWVRLNSSRIL</sequence>
<feature type="domain" description="Myosin motor" evidence="11">
    <location>
        <begin position="269"/>
        <end position="1062"/>
    </location>
</feature>
<dbReference type="PROSITE" id="PS50096">
    <property type="entry name" value="IQ"/>
    <property type="match status" value="3"/>
</dbReference>
<dbReference type="Proteomes" id="UP000734854">
    <property type="component" value="Unassembled WGS sequence"/>
</dbReference>
<dbReference type="GO" id="GO:0016020">
    <property type="term" value="C:membrane"/>
    <property type="evidence" value="ECO:0007669"/>
    <property type="project" value="TreeGrafter"/>
</dbReference>
<dbReference type="Gene3D" id="1.20.120.720">
    <property type="entry name" value="Myosin VI head, motor domain, U50 subdomain"/>
    <property type="match status" value="1"/>
</dbReference>
<keyword evidence="2 8" id="KW-0067">ATP-binding</keyword>
<keyword evidence="1 8" id="KW-0547">Nucleotide-binding</keyword>
<keyword evidence="3" id="KW-0112">Calmodulin-binding</keyword>
<dbReference type="SMART" id="SM00242">
    <property type="entry name" value="MYSc"/>
    <property type="match status" value="1"/>
</dbReference>
<comment type="similarity">
    <text evidence="8">Belongs to the TRAFAC class myosin-kinesin ATPase superfamily. Myosin family.</text>
</comment>
<feature type="compositionally biased region" description="Basic and acidic residues" evidence="10">
    <location>
        <begin position="173"/>
        <end position="186"/>
    </location>
</feature>
<dbReference type="FunFam" id="1.10.10.820:FF:000001">
    <property type="entry name" value="Myosin heavy chain"/>
    <property type="match status" value="1"/>
</dbReference>
<dbReference type="InterPro" id="IPR036961">
    <property type="entry name" value="Kinesin_motor_dom_sf"/>
</dbReference>
<feature type="region of interest" description="Disordered" evidence="10">
    <location>
        <begin position="755"/>
        <end position="774"/>
    </location>
</feature>
<feature type="compositionally biased region" description="Basic and acidic residues" evidence="10">
    <location>
        <begin position="105"/>
        <end position="133"/>
    </location>
</feature>
<dbReference type="SUPFAM" id="SSF52540">
    <property type="entry name" value="P-loop containing nucleoside triphosphate hydrolases"/>
    <property type="match status" value="2"/>
</dbReference>
<evidence type="ECO:0000256" key="5">
    <source>
        <dbReference type="ARBA" id="ARBA00023123"/>
    </source>
</evidence>
<reference evidence="13 14" key="1">
    <citation type="submission" date="2020-08" db="EMBL/GenBank/DDBJ databases">
        <title>Plant Genome Project.</title>
        <authorList>
            <person name="Zhang R.-G."/>
        </authorList>
    </citation>
    <scope>NUCLEOTIDE SEQUENCE [LARGE SCALE GENOMIC DNA]</scope>
    <source>
        <tissue evidence="13">Rhizome</tissue>
    </source>
</reference>
<dbReference type="InterPro" id="IPR057535">
    <property type="entry name" value="MYO1-3_N_SH3"/>
</dbReference>
<evidence type="ECO:0000256" key="7">
    <source>
        <dbReference type="ARBA" id="ARBA00023203"/>
    </source>
</evidence>
<dbReference type="GO" id="GO:0005737">
    <property type="term" value="C:cytoplasm"/>
    <property type="evidence" value="ECO:0007669"/>
    <property type="project" value="TreeGrafter"/>
</dbReference>
<dbReference type="PANTHER" id="PTHR13140">
    <property type="entry name" value="MYOSIN"/>
    <property type="match status" value="1"/>
</dbReference>
<keyword evidence="7 8" id="KW-0009">Actin-binding</keyword>
<feature type="region of interest" description="Disordered" evidence="10">
    <location>
        <begin position="1258"/>
        <end position="1295"/>
    </location>
</feature>
<dbReference type="Pfam" id="PF00063">
    <property type="entry name" value="Myosin_head"/>
    <property type="match status" value="2"/>
</dbReference>
<feature type="compositionally biased region" description="Polar residues" evidence="10">
    <location>
        <begin position="1261"/>
        <end position="1275"/>
    </location>
</feature>
<dbReference type="PANTHER" id="PTHR13140:SF780">
    <property type="entry name" value="MYOSIN-1"/>
    <property type="match status" value="1"/>
</dbReference>
<dbReference type="GO" id="GO:0051015">
    <property type="term" value="F:actin filament binding"/>
    <property type="evidence" value="ECO:0007669"/>
    <property type="project" value="TreeGrafter"/>
</dbReference>
<dbReference type="Gene3D" id="6.20.240.20">
    <property type="match status" value="1"/>
</dbReference>
<evidence type="ECO:0000256" key="6">
    <source>
        <dbReference type="ARBA" id="ARBA00023175"/>
    </source>
</evidence>
<dbReference type="Gene3D" id="1.20.58.530">
    <property type="match status" value="2"/>
</dbReference>
<evidence type="ECO:0000256" key="4">
    <source>
        <dbReference type="ARBA" id="ARBA00023054"/>
    </source>
</evidence>
<evidence type="ECO:0000256" key="3">
    <source>
        <dbReference type="ARBA" id="ARBA00022860"/>
    </source>
</evidence>
<dbReference type="GO" id="GO:0030048">
    <property type="term" value="P:actin filament-based movement"/>
    <property type="evidence" value="ECO:0007669"/>
    <property type="project" value="UniProtKB-ARBA"/>
</dbReference>
<dbReference type="Pfam" id="PF25369">
    <property type="entry name" value="SH3_VIII-1_N"/>
    <property type="match status" value="1"/>
</dbReference>
<evidence type="ECO:0000313" key="14">
    <source>
        <dbReference type="Proteomes" id="UP000734854"/>
    </source>
</evidence>